<feature type="domain" description="Beta-trefoil DNA-binding" evidence="9">
    <location>
        <begin position="504"/>
        <end position="789"/>
    </location>
</feature>
<comment type="similarity">
    <text evidence="2">Belongs to the Su(H) family.</text>
</comment>
<feature type="region of interest" description="Disordered" evidence="7">
    <location>
        <begin position="1"/>
        <end position="76"/>
    </location>
</feature>
<keyword evidence="3" id="KW-0805">Transcription regulation</keyword>
<evidence type="ECO:0000256" key="2">
    <source>
        <dbReference type="ARBA" id="ARBA00009704"/>
    </source>
</evidence>
<dbReference type="GO" id="GO:0001228">
    <property type="term" value="F:DNA-binding transcription activator activity, RNA polymerase II-specific"/>
    <property type="evidence" value="ECO:0007669"/>
    <property type="project" value="InterPro"/>
</dbReference>
<evidence type="ECO:0000313" key="11">
    <source>
        <dbReference type="Proteomes" id="UP000002748"/>
    </source>
</evidence>
<feature type="compositionally biased region" description="Low complexity" evidence="7">
    <location>
        <begin position="720"/>
        <end position="732"/>
    </location>
</feature>
<dbReference type="AlphaFoldDB" id="J4UCP9"/>
<dbReference type="SMART" id="SM01267">
    <property type="entry name" value="LAG1_DNAbind"/>
    <property type="match status" value="1"/>
</dbReference>
<keyword evidence="5" id="KW-0804">Transcription</keyword>
<evidence type="ECO:0000256" key="3">
    <source>
        <dbReference type="ARBA" id="ARBA00023015"/>
    </source>
</evidence>
<feature type="domain" description="RBP-J/Cbf11/Cbf12 DNA binding" evidence="8">
    <location>
        <begin position="330"/>
        <end position="503"/>
    </location>
</feature>
<dbReference type="HOGENOM" id="CLU_008944_1_0_1"/>
<dbReference type="GeneID" id="25985729"/>
<sequence>MTEPGSSDYFDLAHHTSSSSHPPSTSTTLRSRNTSISLDPSQPQSTAGSSSHFHSWPATPSQPAGLMFHNPQTDGGPVSFAPHIPFPMGQNNKDETNGLGLDPGTGAGHDAVSSAYGFNLMANGMPPPSPFGFAVPPLPPNMQRPALALDTTGSNFHIPQTQPGSAMSPPLTGLDLSGVDMAGVDRILTPNFYAPFQHDMGMGGAIPPPTFYDPGTISPSQLPHQMLKPTKSFSDLLIESRQSSLSASSTEHEWNSGVEDLSMPLARALVMEQQSPALGGHAHLANSHQRAASLDMSQLNGNAQQRPELLNQALRMYNAAPNRLAFGERKIIIMSPKVGQKSYGTEKRFLCPHPQATLVGKSWFTSNKDDCPVSPLIPPRVNISLSGEAAVKDVHVQWTTLDNKSLDDKIHTQAITEDDKPFLGNVAGKNLHISDSDGKRREVKALVTVRVPSPQHAGPHGWGPAKGTMTEAAPDRVIGVFESKEIKVISKPSKKKSSSKSAELIIQHGSTIALFNRVKSQTSSTRYLSVPIDLTRFKGSDGKPVTGALPPDVTPSESIFRGFTVNPSVWESFIIYLVDPTQPVGVSNVKSPNPGWPNLPSNAIPAHMAPPIRYNSTVVLQSLQTGLISPVLVIRRNDEGSEVVGMDGTATDNPIACPEGELPGNAVSQLQKVAFEVYQPESMRNYQRDPTYGGLWLSCDQEAVREQFVNAERRWTPVPASARGSAAARPASLPNTPQTRFGVLPMTPHTASVALPSGPPSPISSSSSSDYFGAHSRKSSSSMLFSPLSGELPLPPPSTDGGPVRRQRTGSTTNSRGGPLQRPMHKKRASADIPTSGGSFDFSANGMLTNVPVVQDRTYWTLDVGDVCIWSIVSTEQVTYTFYVPPYASELSEPLAPFPMAHRLLPPNMSAEVTMAKYNHQYTSMATMPLVTFYGKGFTKRPDGHACHIVYYGDQPAVHNEVRCHEVMAAAEPAPSAHPQPVFLVREDGQCILPTGLIYPAMQRQ</sequence>
<dbReference type="InterPro" id="IPR036358">
    <property type="entry name" value="BTD_sf"/>
</dbReference>
<accession>J4UCP9</accession>
<evidence type="ECO:0008006" key="12">
    <source>
        <dbReference type="Google" id="ProtNLM"/>
    </source>
</evidence>
<organism evidence="10 11">
    <name type="scientific">Trichosporon asahii var. asahii (strain ATCC 90039 / CBS 2479 / JCM 2466 / KCTC 7840 / NBRC 103889/ NCYC 2677 / UAMH 7654)</name>
    <name type="common">Yeast</name>
    <dbReference type="NCBI Taxonomy" id="1186058"/>
    <lineage>
        <taxon>Eukaryota</taxon>
        <taxon>Fungi</taxon>
        <taxon>Dikarya</taxon>
        <taxon>Basidiomycota</taxon>
        <taxon>Agaricomycotina</taxon>
        <taxon>Tremellomycetes</taxon>
        <taxon>Trichosporonales</taxon>
        <taxon>Trichosporonaceae</taxon>
        <taxon>Trichosporon</taxon>
    </lineage>
</organism>
<comment type="subcellular location">
    <subcellularLocation>
        <location evidence="1">Nucleus</location>
    </subcellularLocation>
</comment>
<evidence type="ECO:0000259" key="9">
    <source>
        <dbReference type="SMART" id="SM01268"/>
    </source>
</evidence>
<dbReference type="RefSeq" id="XP_014180635.1">
    <property type="nucleotide sequence ID" value="XM_014325160.1"/>
</dbReference>
<proteinExistence type="inferred from homology"/>
<evidence type="ECO:0000259" key="8">
    <source>
        <dbReference type="SMART" id="SM01267"/>
    </source>
</evidence>
<dbReference type="InterPro" id="IPR015350">
    <property type="entry name" value="Beta-trefoil_DNA-bd_dom"/>
</dbReference>
<dbReference type="InterPro" id="IPR015351">
    <property type="entry name" value="RBP-J/Cbf11/Cbf12_DNA-bd"/>
</dbReference>
<keyword evidence="6" id="KW-0539">Nucleus</keyword>
<dbReference type="Gene3D" id="2.60.40.1450">
    <property type="entry name" value="LAG1, DNA binding domain"/>
    <property type="match status" value="1"/>
</dbReference>
<dbReference type="Pfam" id="PF09271">
    <property type="entry name" value="LAG1-DNAbind"/>
    <property type="match status" value="1"/>
</dbReference>
<feature type="compositionally biased region" description="Low complexity" evidence="7">
    <location>
        <begin position="779"/>
        <end position="792"/>
    </location>
</feature>
<feature type="compositionally biased region" description="Low complexity" evidence="7">
    <location>
        <begin position="15"/>
        <end position="38"/>
    </location>
</feature>
<feature type="compositionally biased region" description="Polar residues" evidence="7">
    <location>
        <begin position="39"/>
        <end position="62"/>
    </location>
</feature>
<dbReference type="KEGG" id="tasa:A1Q1_02215"/>
<comment type="caution">
    <text evidence="10">The sequence shown here is derived from an EMBL/GenBank/DDBJ whole genome shotgun (WGS) entry which is preliminary data.</text>
</comment>
<evidence type="ECO:0000256" key="6">
    <source>
        <dbReference type="ARBA" id="ARBA00023242"/>
    </source>
</evidence>
<dbReference type="VEuPathDB" id="FungiDB:A1Q1_02215"/>
<evidence type="ECO:0000256" key="1">
    <source>
        <dbReference type="ARBA" id="ARBA00004123"/>
    </source>
</evidence>
<dbReference type="GO" id="GO:0005634">
    <property type="term" value="C:nucleus"/>
    <property type="evidence" value="ECO:0007669"/>
    <property type="project" value="UniProtKB-SubCell"/>
</dbReference>
<feature type="region of interest" description="Disordered" evidence="7">
    <location>
        <begin position="720"/>
        <end position="837"/>
    </location>
</feature>
<dbReference type="EMBL" id="ALBS01000191">
    <property type="protein sequence ID" value="EJT48795.1"/>
    <property type="molecule type" value="Genomic_DNA"/>
</dbReference>
<dbReference type="FunFam" id="2.60.40.1450:FF:000003">
    <property type="entry name" value="Related to J kappa-recombination signal binding protein"/>
    <property type="match status" value="1"/>
</dbReference>
<dbReference type="InterPro" id="IPR008967">
    <property type="entry name" value="p53-like_TF_DNA-bd_sf"/>
</dbReference>
<gene>
    <name evidence="10" type="ORF">A1Q1_02215</name>
</gene>
<evidence type="ECO:0000256" key="7">
    <source>
        <dbReference type="SAM" id="MobiDB-lite"/>
    </source>
</evidence>
<evidence type="ECO:0000256" key="4">
    <source>
        <dbReference type="ARBA" id="ARBA00023125"/>
    </source>
</evidence>
<dbReference type="OrthoDB" id="5600360at2759"/>
<dbReference type="InterPro" id="IPR040159">
    <property type="entry name" value="CLS_fam"/>
</dbReference>
<evidence type="ECO:0000256" key="5">
    <source>
        <dbReference type="ARBA" id="ARBA00023163"/>
    </source>
</evidence>
<name>J4UCP9_TRIAS</name>
<dbReference type="InterPro" id="IPR037095">
    <property type="entry name" value="RBP-J/Cbf11_DNA-bd_sf"/>
</dbReference>
<keyword evidence="4" id="KW-0238">DNA-binding</keyword>
<reference evidence="10 11" key="1">
    <citation type="journal article" date="2012" name="Eukaryot. Cell">
        <title>Draft genome sequence of CBS 2479, the standard type strain of Trichosporon asahii.</title>
        <authorList>
            <person name="Yang R.Y."/>
            <person name="Li H.T."/>
            <person name="Zhu H."/>
            <person name="Zhou G.P."/>
            <person name="Wang M."/>
            <person name="Wang L."/>
        </authorList>
    </citation>
    <scope>NUCLEOTIDE SEQUENCE [LARGE SCALE GENOMIC DNA]</scope>
    <source>
        <strain evidence="11">ATCC 90039 / CBS 2479 / JCM 2466 / KCTC 7840 / NCYC 2677 / UAMH 7654</strain>
    </source>
</reference>
<dbReference type="SUPFAM" id="SSF110217">
    <property type="entry name" value="DNA-binding protein LAG-1 (CSL)"/>
    <property type="match status" value="1"/>
</dbReference>
<dbReference type="GO" id="GO:0000978">
    <property type="term" value="F:RNA polymerase II cis-regulatory region sequence-specific DNA binding"/>
    <property type="evidence" value="ECO:0007669"/>
    <property type="project" value="InterPro"/>
</dbReference>
<dbReference type="SUPFAM" id="SSF49417">
    <property type="entry name" value="p53-like transcription factors"/>
    <property type="match status" value="1"/>
</dbReference>
<dbReference type="PANTHER" id="PTHR10665">
    <property type="entry name" value="RECOMBINING BINDING PROTEIN SUPPRESSOR OF HAIRLESS"/>
    <property type="match status" value="1"/>
</dbReference>
<protein>
    <recommendedName>
        <fullName evidence="12">Transcription factor</fullName>
    </recommendedName>
</protein>
<evidence type="ECO:0000313" key="10">
    <source>
        <dbReference type="EMBL" id="EJT48795.1"/>
    </source>
</evidence>
<dbReference type="Proteomes" id="UP000002748">
    <property type="component" value="Unassembled WGS sequence"/>
</dbReference>
<dbReference type="SMART" id="SM01268">
    <property type="entry name" value="BTD"/>
    <property type="match status" value="1"/>
</dbReference>